<comment type="caution">
    <text evidence="3">The sequence shown here is derived from an EMBL/GenBank/DDBJ whole genome shotgun (WGS) entry which is preliminary data.</text>
</comment>
<feature type="signal peptide" evidence="2">
    <location>
        <begin position="1"/>
        <end position="35"/>
    </location>
</feature>
<proteinExistence type="predicted"/>
<evidence type="ECO:0000256" key="1">
    <source>
        <dbReference type="SAM" id="MobiDB-lite"/>
    </source>
</evidence>
<feature type="region of interest" description="Disordered" evidence="1">
    <location>
        <begin position="39"/>
        <end position="63"/>
    </location>
</feature>
<gene>
    <name evidence="3" type="ORF">KQY15_04330</name>
</gene>
<dbReference type="Pfam" id="PF14559">
    <property type="entry name" value="TPR_19"/>
    <property type="match status" value="1"/>
</dbReference>
<evidence type="ECO:0000256" key="2">
    <source>
        <dbReference type="SAM" id="SignalP"/>
    </source>
</evidence>
<evidence type="ECO:0000313" key="3">
    <source>
        <dbReference type="EMBL" id="MBV2128315.1"/>
    </source>
</evidence>
<feature type="chain" id="PRO_5045914470" evidence="2">
    <location>
        <begin position="36"/>
        <end position="234"/>
    </location>
</feature>
<evidence type="ECO:0000313" key="4">
    <source>
        <dbReference type="Proteomes" id="UP000704611"/>
    </source>
</evidence>
<reference evidence="3 4" key="1">
    <citation type="submission" date="2021-06" db="EMBL/GenBank/DDBJ databases">
        <title>Rheinheimera indica sp. nov., isolated from deep-sea sediment.</title>
        <authorList>
            <person name="Wang Z."/>
            <person name="Zhang X.-Y."/>
        </authorList>
    </citation>
    <scope>NUCLEOTIDE SEQUENCE [LARGE SCALE GENOMIC DNA]</scope>
    <source>
        <strain evidence="3 4">SM2107</strain>
    </source>
</reference>
<dbReference type="Proteomes" id="UP000704611">
    <property type="component" value="Unassembled WGS sequence"/>
</dbReference>
<dbReference type="SMART" id="SM00028">
    <property type="entry name" value="TPR"/>
    <property type="match status" value="3"/>
</dbReference>
<dbReference type="EMBL" id="JAHRID010000001">
    <property type="protein sequence ID" value="MBV2128315.1"/>
    <property type="molecule type" value="Genomic_DNA"/>
</dbReference>
<protein>
    <submittedName>
        <fullName evidence="3">Tetratricopeptide repeat protein</fullName>
    </submittedName>
</protein>
<organism evidence="3 4">
    <name type="scientific">Arsukibacterium indicum</name>
    <dbReference type="NCBI Taxonomy" id="2848612"/>
    <lineage>
        <taxon>Bacteria</taxon>
        <taxon>Pseudomonadati</taxon>
        <taxon>Pseudomonadota</taxon>
        <taxon>Gammaproteobacteria</taxon>
        <taxon>Chromatiales</taxon>
        <taxon>Chromatiaceae</taxon>
        <taxon>Arsukibacterium</taxon>
    </lineage>
</organism>
<dbReference type="RefSeq" id="WP_217667508.1">
    <property type="nucleotide sequence ID" value="NZ_JAHRID010000001.1"/>
</dbReference>
<keyword evidence="4" id="KW-1185">Reference proteome</keyword>
<sequence>MKLTDTFIRGRCQWSGKIPRLVLPLLLLLSLSNCAQLSGGEEAPDQATTEQSAGQPSQTVPAAQSAAAEVAQTPAKARPMLESGQQQQFATAKQYLREQEYQAALSLLQPLAQALPDAAGIHYNLALCYWQLQQTEQARAQLTALLEHQPEYVEAANLLGVIAREAGDFNQARRYWLDALAQQSDFAKAHKNLGFLYELYLAQPEQARYHYQQYQQLSGDPMAEAWLSLLEQQE</sequence>
<accession>A0ABS6MHM3</accession>
<name>A0ABS6MHM3_9GAMM</name>
<keyword evidence="2" id="KW-0732">Signal</keyword>
<dbReference type="InterPro" id="IPR019734">
    <property type="entry name" value="TPR_rpt"/>
</dbReference>